<accession>A0A0C3VF90</accession>
<reference evidence="1 3" key="1">
    <citation type="journal article" date="2011" name="Nature">
        <title>The Medicago genome provides insight into the evolution of rhizobial symbioses.</title>
        <authorList>
            <person name="Young N.D."/>
            <person name="Debelle F."/>
            <person name="Oldroyd G.E."/>
            <person name="Geurts R."/>
            <person name="Cannon S.B."/>
            <person name="Udvardi M.K."/>
            <person name="Benedito V.A."/>
            <person name="Mayer K.F."/>
            <person name="Gouzy J."/>
            <person name="Schoof H."/>
            <person name="Van de Peer Y."/>
            <person name="Proost S."/>
            <person name="Cook D.R."/>
            <person name="Meyers B.C."/>
            <person name="Spannagl M."/>
            <person name="Cheung F."/>
            <person name="De Mita S."/>
            <person name="Krishnakumar V."/>
            <person name="Gundlach H."/>
            <person name="Zhou S."/>
            <person name="Mudge J."/>
            <person name="Bharti A.K."/>
            <person name="Murray J.D."/>
            <person name="Naoumkina M.A."/>
            <person name="Rosen B."/>
            <person name="Silverstein K.A."/>
            <person name="Tang H."/>
            <person name="Rombauts S."/>
            <person name="Zhao P.X."/>
            <person name="Zhou P."/>
            <person name="Barbe V."/>
            <person name="Bardou P."/>
            <person name="Bechner M."/>
            <person name="Bellec A."/>
            <person name="Berger A."/>
            <person name="Berges H."/>
            <person name="Bidwell S."/>
            <person name="Bisseling T."/>
            <person name="Choisne N."/>
            <person name="Couloux A."/>
            <person name="Denny R."/>
            <person name="Deshpande S."/>
            <person name="Dai X."/>
            <person name="Doyle J.J."/>
            <person name="Dudez A.M."/>
            <person name="Farmer A.D."/>
            <person name="Fouteau S."/>
            <person name="Franken C."/>
            <person name="Gibelin C."/>
            <person name="Gish J."/>
            <person name="Goldstein S."/>
            <person name="Gonzalez A.J."/>
            <person name="Green P.J."/>
            <person name="Hallab A."/>
            <person name="Hartog M."/>
            <person name="Hua A."/>
            <person name="Humphray S.J."/>
            <person name="Jeong D.H."/>
            <person name="Jing Y."/>
            <person name="Jocker A."/>
            <person name="Kenton S.M."/>
            <person name="Kim D.J."/>
            <person name="Klee K."/>
            <person name="Lai H."/>
            <person name="Lang C."/>
            <person name="Lin S."/>
            <person name="Macmil S.L."/>
            <person name="Magdelenat G."/>
            <person name="Matthews L."/>
            <person name="McCorrison J."/>
            <person name="Monaghan E.L."/>
            <person name="Mun J.H."/>
            <person name="Najar F.Z."/>
            <person name="Nicholson C."/>
            <person name="Noirot C."/>
            <person name="O'Bleness M."/>
            <person name="Paule C.R."/>
            <person name="Poulain J."/>
            <person name="Prion F."/>
            <person name="Qin B."/>
            <person name="Qu C."/>
            <person name="Retzel E.F."/>
            <person name="Riddle C."/>
            <person name="Sallet E."/>
            <person name="Samain S."/>
            <person name="Samson N."/>
            <person name="Sanders I."/>
            <person name="Saurat O."/>
            <person name="Scarpelli C."/>
            <person name="Schiex T."/>
            <person name="Segurens B."/>
            <person name="Severin A.J."/>
            <person name="Sherrier D.J."/>
            <person name="Shi R."/>
            <person name="Sims S."/>
            <person name="Singer S.R."/>
            <person name="Sinharoy S."/>
            <person name="Sterck L."/>
            <person name="Viollet A."/>
            <person name="Wang B.B."/>
            <person name="Wang K."/>
            <person name="Wang M."/>
            <person name="Wang X."/>
            <person name="Warfsmann J."/>
            <person name="Weissenbach J."/>
            <person name="White D.D."/>
            <person name="White J.D."/>
            <person name="Wiley G.B."/>
            <person name="Wincker P."/>
            <person name="Xing Y."/>
            <person name="Yang L."/>
            <person name="Yao Z."/>
            <person name="Ying F."/>
            <person name="Zhai J."/>
            <person name="Zhou L."/>
            <person name="Zuber A."/>
            <person name="Denarie J."/>
            <person name="Dixon R.A."/>
            <person name="May G.D."/>
            <person name="Schwartz D.C."/>
            <person name="Rogers J."/>
            <person name="Quetier F."/>
            <person name="Town C.D."/>
            <person name="Roe B.A."/>
        </authorList>
    </citation>
    <scope>NUCLEOTIDE SEQUENCE [LARGE SCALE GENOMIC DNA]</scope>
    <source>
        <strain evidence="1">A17</strain>
        <strain evidence="2 3">cv. Jemalong A17</strain>
    </source>
</reference>
<gene>
    <name evidence="1" type="ordered locus">MTR_3g046650</name>
</gene>
<dbReference type="InterPro" id="IPR012340">
    <property type="entry name" value="NA-bd_OB-fold"/>
</dbReference>
<organism evidence="1 3">
    <name type="scientific">Medicago truncatula</name>
    <name type="common">Barrel medic</name>
    <name type="synonym">Medicago tribuloides</name>
    <dbReference type="NCBI Taxonomy" id="3880"/>
    <lineage>
        <taxon>Eukaryota</taxon>
        <taxon>Viridiplantae</taxon>
        <taxon>Streptophyta</taxon>
        <taxon>Embryophyta</taxon>
        <taxon>Tracheophyta</taxon>
        <taxon>Spermatophyta</taxon>
        <taxon>Magnoliopsida</taxon>
        <taxon>eudicotyledons</taxon>
        <taxon>Gunneridae</taxon>
        <taxon>Pentapetalae</taxon>
        <taxon>rosids</taxon>
        <taxon>fabids</taxon>
        <taxon>Fabales</taxon>
        <taxon>Fabaceae</taxon>
        <taxon>Papilionoideae</taxon>
        <taxon>50 kb inversion clade</taxon>
        <taxon>NPAAA clade</taxon>
        <taxon>Hologalegina</taxon>
        <taxon>IRL clade</taxon>
        <taxon>Trifolieae</taxon>
        <taxon>Medicago</taxon>
    </lineage>
</organism>
<dbReference type="Gene3D" id="2.40.50.140">
    <property type="entry name" value="Nucleic acid-binding proteins"/>
    <property type="match status" value="1"/>
</dbReference>
<name>G7IXE8_MEDTR</name>
<sequence>MLEKIQATVERNLVAKIKSEVEEGQAYEVENVLFTHNDPKYVTTNINGHVVEKDDIRDKEVNGRTSKLIDITLEDLELEGVDVEVSQGVSQVSGLQIVPMSDDMLQLHMMMIEDIIESTDSCVAVVVATICDIEAEHWWYYEACTKCAGRVTIVAGRMFCGRCNQSRNAVQRFKLHVQNNNNNSGYPSDLEIFQRKQMLFKVCSDEEVVDDPNVNVSPLSNEPSIEVRLLEGGIQQSLIKKCVTN</sequence>
<protein>
    <recommendedName>
        <fullName evidence="4">Replication factor A C-terminal domain-containing protein</fullName>
    </recommendedName>
</protein>
<dbReference type="AlphaFoldDB" id="G7IXE8"/>
<dbReference type="SUPFAM" id="SSF50249">
    <property type="entry name" value="Nucleic acid-binding proteins"/>
    <property type="match status" value="1"/>
</dbReference>
<dbReference type="EnsemblPlants" id="AES70034">
    <property type="protein sequence ID" value="AES70034"/>
    <property type="gene ID" value="MTR_3g046650"/>
</dbReference>
<proteinExistence type="predicted"/>
<dbReference type="EMBL" id="CM001219">
    <property type="protein sequence ID" value="AES70034.2"/>
    <property type="molecule type" value="Genomic_DNA"/>
</dbReference>
<evidence type="ECO:0008006" key="4">
    <source>
        <dbReference type="Google" id="ProtNLM"/>
    </source>
</evidence>
<evidence type="ECO:0000313" key="2">
    <source>
        <dbReference type="EnsemblPlants" id="AES70034"/>
    </source>
</evidence>
<dbReference type="HOGENOM" id="CLU_1134978_0_0_1"/>
<evidence type="ECO:0000313" key="1">
    <source>
        <dbReference type="EMBL" id="AES70034.2"/>
    </source>
</evidence>
<keyword evidence="3" id="KW-1185">Reference proteome</keyword>
<accession>G7IXE8</accession>
<reference evidence="2" key="3">
    <citation type="submission" date="2015-04" db="UniProtKB">
        <authorList>
            <consortium name="EnsemblPlants"/>
        </authorList>
    </citation>
    <scope>IDENTIFICATION</scope>
    <source>
        <strain evidence="2">cv. Jemalong A17</strain>
    </source>
</reference>
<dbReference type="Proteomes" id="UP000002051">
    <property type="component" value="Chromosome 3"/>
</dbReference>
<reference evidence="1 3" key="2">
    <citation type="journal article" date="2014" name="BMC Genomics">
        <title>An improved genome release (version Mt4.0) for the model legume Medicago truncatula.</title>
        <authorList>
            <person name="Tang H."/>
            <person name="Krishnakumar V."/>
            <person name="Bidwell S."/>
            <person name="Rosen B."/>
            <person name="Chan A."/>
            <person name="Zhou S."/>
            <person name="Gentzbittel L."/>
            <person name="Childs K.L."/>
            <person name="Yandell M."/>
            <person name="Gundlach H."/>
            <person name="Mayer K.F."/>
            <person name="Schwartz D.C."/>
            <person name="Town C.D."/>
        </authorList>
    </citation>
    <scope>GENOME REANNOTATION</scope>
    <source>
        <strain evidence="2 3">cv. Jemalong A17</strain>
    </source>
</reference>
<evidence type="ECO:0000313" key="3">
    <source>
        <dbReference type="Proteomes" id="UP000002051"/>
    </source>
</evidence>